<protein>
    <submittedName>
        <fullName evidence="1">Uncharacterized protein</fullName>
    </submittedName>
</protein>
<evidence type="ECO:0000313" key="2">
    <source>
        <dbReference type="Proteomes" id="UP001177021"/>
    </source>
</evidence>
<comment type="caution">
    <text evidence="1">The sequence shown here is derived from an EMBL/GenBank/DDBJ whole genome shotgun (WGS) entry which is preliminary data.</text>
</comment>
<keyword evidence="2" id="KW-1185">Reference proteome</keyword>
<name>A0ACB0KIM9_TRIPR</name>
<evidence type="ECO:0000313" key="1">
    <source>
        <dbReference type="EMBL" id="CAJ2657127.1"/>
    </source>
</evidence>
<dbReference type="EMBL" id="CASHSV030000311">
    <property type="protein sequence ID" value="CAJ2657127.1"/>
    <property type="molecule type" value="Genomic_DNA"/>
</dbReference>
<dbReference type="Proteomes" id="UP001177021">
    <property type="component" value="Unassembled WGS sequence"/>
</dbReference>
<sequence length="58" mass="6594">MKNFGRLGYIWPGTPVLGGSQNFVTHHLQALIWLSLLRLFTFLSMFATQHLLLSFLCG</sequence>
<gene>
    <name evidence="1" type="ORF">MILVUS5_LOCUS23750</name>
</gene>
<organism evidence="1 2">
    <name type="scientific">Trifolium pratense</name>
    <name type="common">Red clover</name>
    <dbReference type="NCBI Taxonomy" id="57577"/>
    <lineage>
        <taxon>Eukaryota</taxon>
        <taxon>Viridiplantae</taxon>
        <taxon>Streptophyta</taxon>
        <taxon>Embryophyta</taxon>
        <taxon>Tracheophyta</taxon>
        <taxon>Spermatophyta</taxon>
        <taxon>Magnoliopsida</taxon>
        <taxon>eudicotyledons</taxon>
        <taxon>Gunneridae</taxon>
        <taxon>Pentapetalae</taxon>
        <taxon>rosids</taxon>
        <taxon>fabids</taxon>
        <taxon>Fabales</taxon>
        <taxon>Fabaceae</taxon>
        <taxon>Papilionoideae</taxon>
        <taxon>50 kb inversion clade</taxon>
        <taxon>NPAAA clade</taxon>
        <taxon>Hologalegina</taxon>
        <taxon>IRL clade</taxon>
        <taxon>Trifolieae</taxon>
        <taxon>Trifolium</taxon>
    </lineage>
</organism>
<proteinExistence type="predicted"/>
<accession>A0ACB0KIM9</accession>
<reference evidence="1" key="1">
    <citation type="submission" date="2023-10" db="EMBL/GenBank/DDBJ databases">
        <authorList>
            <person name="Rodriguez Cubillos JULIANA M."/>
            <person name="De Vega J."/>
        </authorList>
    </citation>
    <scope>NUCLEOTIDE SEQUENCE</scope>
</reference>